<sequence length="411" mass="44682">MAPRFFQPTPSSMAPQNAASSINTRTPSRGNATTPRAQSPQESFFTTPTYGYPSPQSMSPGSPMSRPLSFSPHLRHLSPAPSSGVSSPKSMSEHESSDEEILSPLSQNLKVHLPDPESESEDEHSNEDIDVIDIDSVDPTCIPIDLKSDTRSLFSESFFAVPLSQQLKQSTTITIEELPALPLSPALSRTHSTGSTISNVSLGNSSHVSWQDAGIEIIQGEYSSCASSSDLDTTDDPQTEDDEIDDFEWNVDVCSSSYPTDDFLLGGILGLSTGSDLGFGMGLPKPMDRSFSISNRPATPFSPRKTRSYSTASATSLFTQEKNNASRDNTLKRRSLDTSNSKKRRRIISLFDDDGEGDDESDEAESPSPAKRVKGRMTIDSVLNGNKNKIRRGSLSQMFGLAMTEDMDVDM</sequence>
<feature type="region of interest" description="Disordered" evidence="1">
    <location>
        <begin position="348"/>
        <end position="374"/>
    </location>
</feature>
<dbReference type="Proteomes" id="UP000015100">
    <property type="component" value="Unassembled WGS sequence"/>
</dbReference>
<protein>
    <submittedName>
        <fullName evidence="2">Uncharacterized protein</fullName>
    </submittedName>
</protein>
<accession>S8AY28</accession>
<name>S8AY28_DACHA</name>
<feature type="compositionally biased region" description="Acidic residues" evidence="1">
    <location>
        <begin position="116"/>
        <end position="130"/>
    </location>
</feature>
<dbReference type="AlphaFoldDB" id="S8AY28"/>
<proteinExistence type="predicted"/>
<gene>
    <name evidence="2" type="ORF">H072_138</name>
</gene>
<evidence type="ECO:0000313" key="3">
    <source>
        <dbReference type="Proteomes" id="UP000015100"/>
    </source>
</evidence>
<keyword evidence="3" id="KW-1185">Reference proteome</keyword>
<feature type="compositionally biased region" description="Polar residues" evidence="1">
    <location>
        <begin position="8"/>
        <end position="49"/>
    </location>
</feature>
<feature type="region of interest" description="Disordered" evidence="1">
    <location>
        <begin position="111"/>
        <end position="130"/>
    </location>
</feature>
<dbReference type="HOGENOM" id="CLU_639392_0_0_1"/>
<feature type="region of interest" description="Disordered" evidence="1">
    <location>
        <begin position="1"/>
        <end position="100"/>
    </location>
</feature>
<feature type="compositionally biased region" description="Acidic residues" evidence="1">
    <location>
        <begin position="351"/>
        <end position="365"/>
    </location>
</feature>
<reference evidence="3" key="2">
    <citation type="submission" date="2013-04" db="EMBL/GenBank/DDBJ databases">
        <title>Genomic mechanisms accounting for the adaptation to parasitism in nematode-trapping fungi.</title>
        <authorList>
            <person name="Ahren D.G."/>
        </authorList>
    </citation>
    <scope>NUCLEOTIDE SEQUENCE [LARGE SCALE GENOMIC DNA]</scope>
    <source>
        <strain evidence="3">CBS 200.50</strain>
    </source>
</reference>
<comment type="caution">
    <text evidence="2">The sequence shown here is derived from an EMBL/GenBank/DDBJ whole genome shotgun (WGS) entry which is preliminary data.</text>
</comment>
<evidence type="ECO:0000256" key="1">
    <source>
        <dbReference type="SAM" id="MobiDB-lite"/>
    </source>
</evidence>
<dbReference type="OMA" id="FEWNVDV"/>
<evidence type="ECO:0000313" key="2">
    <source>
        <dbReference type="EMBL" id="EPS45871.1"/>
    </source>
</evidence>
<feature type="compositionally biased region" description="Low complexity" evidence="1">
    <location>
        <begin position="78"/>
        <end position="90"/>
    </location>
</feature>
<reference evidence="2 3" key="1">
    <citation type="journal article" date="2013" name="PLoS Genet.">
        <title>Genomic mechanisms accounting for the adaptation to parasitism in nematode-trapping fungi.</title>
        <authorList>
            <person name="Meerupati T."/>
            <person name="Andersson K.M."/>
            <person name="Friman E."/>
            <person name="Kumar D."/>
            <person name="Tunlid A."/>
            <person name="Ahren D."/>
        </authorList>
    </citation>
    <scope>NUCLEOTIDE SEQUENCE [LARGE SCALE GENOMIC DNA]</scope>
    <source>
        <strain evidence="2 3">CBS 200.50</strain>
    </source>
</reference>
<dbReference type="EMBL" id="AQGS01000003">
    <property type="protein sequence ID" value="EPS45871.1"/>
    <property type="molecule type" value="Genomic_DNA"/>
</dbReference>
<dbReference type="OrthoDB" id="5407836at2759"/>
<feature type="compositionally biased region" description="Low complexity" evidence="1">
    <location>
        <begin position="53"/>
        <end position="69"/>
    </location>
</feature>
<feature type="region of interest" description="Disordered" evidence="1">
    <location>
        <begin position="290"/>
        <end position="311"/>
    </location>
</feature>
<organism evidence="2 3">
    <name type="scientific">Dactylellina haptotyla (strain CBS 200.50)</name>
    <name type="common">Nematode-trapping fungus</name>
    <name type="synonym">Monacrosporium haptotylum</name>
    <dbReference type="NCBI Taxonomy" id="1284197"/>
    <lineage>
        <taxon>Eukaryota</taxon>
        <taxon>Fungi</taxon>
        <taxon>Dikarya</taxon>
        <taxon>Ascomycota</taxon>
        <taxon>Pezizomycotina</taxon>
        <taxon>Orbiliomycetes</taxon>
        <taxon>Orbiliales</taxon>
        <taxon>Orbiliaceae</taxon>
        <taxon>Dactylellina</taxon>
    </lineage>
</organism>